<dbReference type="InParanoid" id="A0A0G4F3U9"/>
<dbReference type="EMBL" id="CDMY01000367">
    <property type="protein sequence ID" value="CEM06600.1"/>
    <property type="molecule type" value="Genomic_DNA"/>
</dbReference>
<organism evidence="2 3">
    <name type="scientific">Vitrella brassicaformis (strain CCMP3155)</name>
    <dbReference type="NCBI Taxonomy" id="1169540"/>
    <lineage>
        <taxon>Eukaryota</taxon>
        <taxon>Sar</taxon>
        <taxon>Alveolata</taxon>
        <taxon>Colpodellida</taxon>
        <taxon>Vitrellaceae</taxon>
        <taxon>Vitrella</taxon>
    </lineage>
</organism>
<feature type="region of interest" description="Disordered" evidence="1">
    <location>
        <begin position="29"/>
        <end position="50"/>
    </location>
</feature>
<evidence type="ECO:0000256" key="1">
    <source>
        <dbReference type="SAM" id="MobiDB-lite"/>
    </source>
</evidence>
<evidence type="ECO:0000313" key="2">
    <source>
        <dbReference type="EMBL" id="CEM06600.1"/>
    </source>
</evidence>
<dbReference type="PhylomeDB" id="A0A0G4F3U9"/>
<proteinExistence type="predicted"/>
<evidence type="ECO:0000313" key="3">
    <source>
        <dbReference type="Proteomes" id="UP000041254"/>
    </source>
</evidence>
<sequence>MDLHVFVPPFGHQTTLTSRRALRTAAGKSVPTATVTSAPVPSKQPDGVPPGTPVGDVYGRGAEEVRQGLPALPRITLLDEFVNRHTLPGMIEDYLDSDLKQQNQLTVSYYVWPLLMQMQLQTDCRVRAKPYDQDNIKATSVSFLIEKDKDGRLIAEYPRKLWVLVGDDSDVKPEEALRLRLEKQQTLRYGCAVDTFRRWHFYKYDNKTYDKAGELVHVKTLKLEDESQAIVDSIMELLHRDDTRLPLQQWDDALYHNFDEDDEEA</sequence>
<name>A0A0G4F3U9_VITBC</name>
<dbReference type="Proteomes" id="UP000041254">
    <property type="component" value="Unassembled WGS sequence"/>
</dbReference>
<dbReference type="VEuPathDB" id="CryptoDB:Vbra_14380"/>
<gene>
    <name evidence="2" type="ORF">Vbra_14380</name>
</gene>
<keyword evidence="3" id="KW-1185">Reference proteome</keyword>
<dbReference type="AlphaFoldDB" id="A0A0G4F3U9"/>
<accession>A0A0G4F3U9</accession>
<reference evidence="2 3" key="1">
    <citation type="submission" date="2014-11" db="EMBL/GenBank/DDBJ databases">
        <authorList>
            <person name="Zhu J."/>
            <person name="Qi W."/>
            <person name="Song R."/>
        </authorList>
    </citation>
    <scope>NUCLEOTIDE SEQUENCE [LARGE SCALE GENOMIC DNA]</scope>
</reference>
<protein>
    <submittedName>
        <fullName evidence="2">Uncharacterized protein</fullName>
    </submittedName>
</protein>